<dbReference type="InterPro" id="IPR001789">
    <property type="entry name" value="Sig_transdc_resp-reg_receiver"/>
</dbReference>
<dbReference type="SUPFAM" id="SSF46894">
    <property type="entry name" value="C-terminal effector domain of the bipartite response regulators"/>
    <property type="match status" value="1"/>
</dbReference>
<dbReference type="KEGG" id="sba:Sulba_0902"/>
<accession>I3XW79</accession>
<dbReference type="InterPro" id="IPR011006">
    <property type="entry name" value="CheY-like_superfamily"/>
</dbReference>
<dbReference type="SMART" id="SM00862">
    <property type="entry name" value="Trans_reg_C"/>
    <property type="match status" value="1"/>
</dbReference>
<dbReference type="SMART" id="SM00448">
    <property type="entry name" value="REC"/>
    <property type="match status" value="1"/>
</dbReference>
<dbReference type="PANTHER" id="PTHR48111:SF1">
    <property type="entry name" value="TWO-COMPONENT RESPONSE REGULATOR ORR33"/>
    <property type="match status" value="1"/>
</dbReference>
<keyword evidence="4 7" id="KW-0238">DNA-binding</keyword>
<dbReference type="HOGENOM" id="CLU_000445_30_3_7"/>
<evidence type="ECO:0000313" key="10">
    <source>
        <dbReference type="EMBL" id="AFL68203.1"/>
    </source>
</evidence>
<dbReference type="GO" id="GO:0006355">
    <property type="term" value="P:regulation of DNA-templated transcription"/>
    <property type="evidence" value="ECO:0007669"/>
    <property type="project" value="InterPro"/>
</dbReference>
<dbReference type="Pfam" id="PF00072">
    <property type="entry name" value="Response_reg"/>
    <property type="match status" value="1"/>
</dbReference>
<reference evidence="10 11" key="1">
    <citation type="submission" date="2012-06" db="EMBL/GenBank/DDBJ databases">
        <title>Complete sequence of Sulfurospirillum barnesii SES-3.</title>
        <authorList>
            <consortium name="US DOE Joint Genome Institute"/>
            <person name="Lucas S."/>
            <person name="Han J."/>
            <person name="Lapidus A."/>
            <person name="Cheng J.-F."/>
            <person name="Goodwin L."/>
            <person name="Pitluck S."/>
            <person name="Peters L."/>
            <person name="Ovchinnikova G."/>
            <person name="Lu M."/>
            <person name="Detter J.C."/>
            <person name="Han C."/>
            <person name="Tapia R."/>
            <person name="Land M."/>
            <person name="Hauser L."/>
            <person name="Kyrpides N."/>
            <person name="Ivanova N."/>
            <person name="Pagani I."/>
            <person name="Stolz J."/>
            <person name="Arkin A."/>
            <person name="Dehal P."/>
            <person name="Oremland R."/>
            <person name="Saltikov C."/>
            <person name="Basu P."/>
            <person name="Hollibaugh J."/>
            <person name="Newman D."/>
            <person name="Stolyar S."/>
            <person name="Hazen T."/>
            <person name="Woyke T."/>
        </authorList>
    </citation>
    <scope>NUCLEOTIDE SEQUENCE [LARGE SCALE GENOMIC DNA]</scope>
    <source>
        <strain evidence="11">ATCC 700032 / DSM 10660 / SES-3</strain>
    </source>
</reference>
<dbReference type="EMBL" id="CP003333">
    <property type="protein sequence ID" value="AFL68203.1"/>
    <property type="molecule type" value="Genomic_DNA"/>
</dbReference>
<dbReference type="Gene3D" id="1.10.10.10">
    <property type="entry name" value="Winged helix-like DNA-binding domain superfamily/Winged helix DNA-binding domain"/>
    <property type="match status" value="1"/>
</dbReference>
<dbReference type="PANTHER" id="PTHR48111">
    <property type="entry name" value="REGULATOR OF RPOS"/>
    <property type="match status" value="1"/>
</dbReference>
<evidence type="ECO:0000259" key="8">
    <source>
        <dbReference type="PROSITE" id="PS50110"/>
    </source>
</evidence>
<proteinExistence type="predicted"/>
<evidence type="ECO:0000256" key="6">
    <source>
        <dbReference type="PROSITE-ProRule" id="PRU00169"/>
    </source>
</evidence>
<dbReference type="GO" id="GO:0005829">
    <property type="term" value="C:cytosol"/>
    <property type="evidence" value="ECO:0007669"/>
    <property type="project" value="TreeGrafter"/>
</dbReference>
<dbReference type="GO" id="GO:0032993">
    <property type="term" value="C:protein-DNA complex"/>
    <property type="evidence" value="ECO:0007669"/>
    <property type="project" value="TreeGrafter"/>
</dbReference>
<dbReference type="Pfam" id="PF00486">
    <property type="entry name" value="Trans_reg_C"/>
    <property type="match status" value="1"/>
</dbReference>
<dbReference type="PROSITE" id="PS50110">
    <property type="entry name" value="RESPONSE_REGULATORY"/>
    <property type="match status" value="1"/>
</dbReference>
<dbReference type="Gene3D" id="3.40.50.2300">
    <property type="match status" value="1"/>
</dbReference>
<evidence type="ECO:0000256" key="1">
    <source>
        <dbReference type="ARBA" id="ARBA00022553"/>
    </source>
</evidence>
<feature type="DNA-binding region" description="OmpR/PhoB-type" evidence="7">
    <location>
        <begin position="118"/>
        <end position="213"/>
    </location>
</feature>
<keyword evidence="2" id="KW-0902">Two-component regulatory system</keyword>
<organism evidence="10 11">
    <name type="scientific">Sulfurospirillum barnesii (strain ATCC 700032 / DSM 10660 / SES-3)</name>
    <dbReference type="NCBI Taxonomy" id="760154"/>
    <lineage>
        <taxon>Bacteria</taxon>
        <taxon>Pseudomonadati</taxon>
        <taxon>Campylobacterota</taxon>
        <taxon>Epsilonproteobacteria</taxon>
        <taxon>Campylobacterales</taxon>
        <taxon>Sulfurospirillaceae</taxon>
        <taxon>Sulfurospirillum</taxon>
    </lineage>
</organism>
<dbReference type="STRING" id="760154.Sulba_0902"/>
<dbReference type="InterPro" id="IPR016032">
    <property type="entry name" value="Sig_transdc_resp-reg_C-effctor"/>
</dbReference>
<evidence type="ECO:0000259" key="9">
    <source>
        <dbReference type="PROSITE" id="PS51755"/>
    </source>
</evidence>
<keyword evidence="5" id="KW-0804">Transcription</keyword>
<keyword evidence="3" id="KW-0805">Transcription regulation</keyword>
<dbReference type="GO" id="GO:0000976">
    <property type="term" value="F:transcription cis-regulatory region binding"/>
    <property type="evidence" value="ECO:0007669"/>
    <property type="project" value="TreeGrafter"/>
</dbReference>
<feature type="domain" description="OmpR/PhoB-type" evidence="9">
    <location>
        <begin position="118"/>
        <end position="213"/>
    </location>
</feature>
<keyword evidence="1 6" id="KW-0597">Phosphoprotein</keyword>
<dbReference type="AlphaFoldDB" id="I3XW79"/>
<evidence type="ECO:0000256" key="4">
    <source>
        <dbReference type="ARBA" id="ARBA00023125"/>
    </source>
</evidence>
<dbReference type="InterPro" id="IPR036388">
    <property type="entry name" value="WH-like_DNA-bd_sf"/>
</dbReference>
<dbReference type="InterPro" id="IPR001867">
    <property type="entry name" value="OmpR/PhoB-type_DNA-bd"/>
</dbReference>
<evidence type="ECO:0000256" key="5">
    <source>
        <dbReference type="ARBA" id="ARBA00023163"/>
    </source>
</evidence>
<dbReference type="Proteomes" id="UP000006176">
    <property type="component" value="Chromosome"/>
</dbReference>
<sequence>MKILLLEDNVSLAEIIQEMLEEKGYKIDWFEEGEEALFHSANGYDCFILDINVPNVNGLELLKEIRSREKKTPAIIISANIELETIQKAYGMGCNDFLKKPFYMYELERKIELLCSGLELMLLADGFSYELQEELLYDAKKNVVKLTPKESRFMRLLAKTPNKLVTIDAIEQYVWEGDEVSLSGIRSLVKRLRTKLSEKSIETQSYGYALLTL</sequence>
<dbReference type="CDD" id="cd00156">
    <property type="entry name" value="REC"/>
    <property type="match status" value="1"/>
</dbReference>
<dbReference type="SUPFAM" id="SSF52172">
    <property type="entry name" value="CheY-like"/>
    <property type="match status" value="1"/>
</dbReference>
<dbReference type="eggNOG" id="COG0745">
    <property type="taxonomic scope" value="Bacteria"/>
</dbReference>
<feature type="modified residue" description="4-aspartylphosphate" evidence="6">
    <location>
        <position position="50"/>
    </location>
</feature>
<evidence type="ECO:0000313" key="11">
    <source>
        <dbReference type="Proteomes" id="UP000006176"/>
    </source>
</evidence>
<keyword evidence="11" id="KW-1185">Reference proteome</keyword>
<feature type="domain" description="Response regulatory" evidence="8">
    <location>
        <begin position="2"/>
        <end position="115"/>
    </location>
</feature>
<evidence type="ECO:0000256" key="3">
    <source>
        <dbReference type="ARBA" id="ARBA00023015"/>
    </source>
</evidence>
<gene>
    <name evidence="10" type="ordered locus">Sulba_0902</name>
</gene>
<evidence type="ECO:0000256" key="7">
    <source>
        <dbReference type="PROSITE-ProRule" id="PRU01091"/>
    </source>
</evidence>
<name>I3XW79_SULBS</name>
<dbReference type="PROSITE" id="PS51755">
    <property type="entry name" value="OMPR_PHOB"/>
    <property type="match status" value="1"/>
</dbReference>
<dbReference type="PATRIC" id="fig|760154.4.peg.903"/>
<dbReference type="GO" id="GO:0000156">
    <property type="term" value="F:phosphorelay response regulator activity"/>
    <property type="evidence" value="ECO:0007669"/>
    <property type="project" value="TreeGrafter"/>
</dbReference>
<dbReference type="OrthoDB" id="5343355at2"/>
<evidence type="ECO:0000256" key="2">
    <source>
        <dbReference type="ARBA" id="ARBA00023012"/>
    </source>
</evidence>
<dbReference type="InterPro" id="IPR039420">
    <property type="entry name" value="WalR-like"/>
</dbReference>
<protein>
    <submittedName>
        <fullName evidence="10">Response regulator with CheY-like receiver domain and winged-helix DNA-binding domain</fullName>
    </submittedName>
</protein>